<evidence type="ECO:0000313" key="5">
    <source>
        <dbReference type="Proteomes" id="UP000694523"/>
    </source>
</evidence>
<evidence type="ECO:0000256" key="1">
    <source>
        <dbReference type="ARBA" id="ARBA00022614"/>
    </source>
</evidence>
<dbReference type="Ensembl" id="ENSNMLT00000029951.1">
    <property type="protein sequence ID" value="ENSNMLP00000026798.1"/>
    <property type="gene ID" value="ENSNMLG00000017097.1"/>
</dbReference>
<protein>
    <submittedName>
        <fullName evidence="4">Leucine rich repeat containing 18a</fullName>
    </submittedName>
</protein>
<dbReference type="PANTHER" id="PTHR48051">
    <property type="match status" value="1"/>
</dbReference>
<dbReference type="InterPro" id="IPR003591">
    <property type="entry name" value="Leu-rich_rpt_typical-subtyp"/>
</dbReference>
<accession>A0A8C6WRL6</accession>
<name>A0A8C6WRL6_9GOBI</name>
<keyword evidence="1" id="KW-0433">Leucine-rich repeat</keyword>
<evidence type="ECO:0000313" key="4">
    <source>
        <dbReference type="Ensembl" id="ENSNMLP00000026798.1"/>
    </source>
</evidence>
<reference evidence="4" key="2">
    <citation type="submission" date="2025-09" db="UniProtKB">
        <authorList>
            <consortium name="Ensembl"/>
        </authorList>
    </citation>
    <scope>IDENTIFICATION</scope>
</reference>
<feature type="domain" description="Disease resistance R13L4/SHOC-2-like LRR" evidence="3">
    <location>
        <begin position="71"/>
        <end position="174"/>
    </location>
</feature>
<dbReference type="SMART" id="SM00369">
    <property type="entry name" value="LRR_TYP"/>
    <property type="match status" value="4"/>
</dbReference>
<dbReference type="InterPro" id="IPR032675">
    <property type="entry name" value="LRR_dom_sf"/>
</dbReference>
<evidence type="ECO:0000259" key="3">
    <source>
        <dbReference type="Pfam" id="PF23598"/>
    </source>
</evidence>
<dbReference type="Pfam" id="PF23598">
    <property type="entry name" value="LRR_14"/>
    <property type="match status" value="1"/>
</dbReference>
<dbReference type="InterPro" id="IPR055414">
    <property type="entry name" value="LRR_R13L4/SHOC2-like"/>
</dbReference>
<keyword evidence="5" id="KW-1185">Reference proteome</keyword>
<dbReference type="PROSITE" id="PS51450">
    <property type="entry name" value="LRR"/>
    <property type="match status" value="2"/>
</dbReference>
<organism evidence="4 5">
    <name type="scientific">Neogobius melanostomus</name>
    <name type="common">round goby</name>
    <dbReference type="NCBI Taxonomy" id="47308"/>
    <lineage>
        <taxon>Eukaryota</taxon>
        <taxon>Metazoa</taxon>
        <taxon>Chordata</taxon>
        <taxon>Craniata</taxon>
        <taxon>Vertebrata</taxon>
        <taxon>Euteleostomi</taxon>
        <taxon>Actinopterygii</taxon>
        <taxon>Neopterygii</taxon>
        <taxon>Teleostei</taxon>
        <taxon>Neoteleostei</taxon>
        <taxon>Acanthomorphata</taxon>
        <taxon>Gobiaria</taxon>
        <taxon>Gobiiformes</taxon>
        <taxon>Gobioidei</taxon>
        <taxon>Gobiidae</taxon>
        <taxon>Benthophilinae</taxon>
        <taxon>Neogobiini</taxon>
        <taxon>Neogobius</taxon>
    </lineage>
</organism>
<dbReference type="InterPro" id="IPR050216">
    <property type="entry name" value="LRR_domain-containing"/>
</dbReference>
<dbReference type="GO" id="GO:0005737">
    <property type="term" value="C:cytoplasm"/>
    <property type="evidence" value="ECO:0007669"/>
    <property type="project" value="TreeGrafter"/>
</dbReference>
<evidence type="ECO:0000256" key="2">
    <source>
        <dbReference type="ARBA" id="ARBA00022737"/>
    </source>
</evidence>
<dbReference type="SUPFAM" id="SSF52058">
    <property type="entry name" value="L domain-like"/>
    <property type="match status" value="1"/>
</dbReference>
<reference evidence="4" key="1">
    <citation type="submission" date="2025-08" db="UniProtKB">
        <authorList>
            <consortium name="Ensembl"/>
        </authorList>
    </citation>
    <scope>IDENTIFICATION</scope>
</reference>
<keyword evidence="2" id="KW-0677">Repeat</keyword>
<sequence length="247" mass="27843">SAPGKKQIPKGTKVTLKMAKKAIRTTLEGRRRLTLSNMGIVVFPKCILKLGNIDELDLSRNQIEKIPNDIGDFQSLKVLDLHSNRLEIVPEAMGSLINLENLNLSNNLISCLPTTLGSLTLLKVFNIGMNKLDSLPTSIEKMENLEELGLCDNQFKTLPEFVSDLPSLMKLNLRRNPVWYSLGESAVKPERGNVYLVHENNLCKTCLKKLKEDDEALRVKRPRTFMGLIAPNSVAKVNQNWRIRQII</sequence>
<proteinExistence type="predicted"/>
<dbReference type="Gene3D" id="3.80.10.10">
    <property type="entry name" value="Ribonuclease Inhibitor"/>
    <property type="match status" value="1"/>
</dbReference>
<dbReference type="Proteomes" id="UP000694523">
    <property type="component" value="Unplaced"/>
</dbReference>
<dbReference type="PANTHER" id="PTHR48051:SF42">
    <property type="entry name" value="LEUCINE-RICH REPEAT-CONTAINING PROTEIN 18-LIKE"/>
    <property type="match status" value="1"/>
</dbReference>
<dbReference type="InterPro" id="IPR001611">
    <property type="entry name" value="Leu-rich_rpt"/>
</dbReference>
<dbReference type="AlphaFoldDB" id="A0A8C6WRL6"/>